<protein>
    <submittedName>
        <fullName evidence="2">Uncharacterized protein</fullName>
    </submittedName>
</protein>
<reference evidence="2" key="1">
    <citation type="submission" date="2020-11" db="EMBL/GenBank/DDBJ databases">
        <authorList>
            <person name="Tran Van P."/>
        </authorList>
    </citation>
    <scope>NUCLEOTIDE SEQUENCE</scope>
</reference>
<dbReference type="SUPFAM" id="SSF48065">
    <property type="entry name" value="DBL homology domain (DH-domain)"/>
    <property type="match status" value="1"/>
</dbReference>
<accession>A0A7R9DBS1</accession>
<gene>
    <name evidence="2" type="ORF">TPSB3V08_LOCUS7275</name>
</gene>
<feature type="chain" id="PRO_5031275701" evidence="1">
    <location>
        <begin position="18"/>
        <end position="540"/>
    </location>
</feature>
<proteinExistence type="predicted"/>
<dbReference type="EMBL" id="OD004652">
    <property type="protein sequence ID" value="CAD7410295.1"/>
    <property type="molecule type" value="Genomic_DNA"/>
</dbReference>
<keyword evidence="1" id="KW-0732">Signal</keyword>
<feature type="signal peptide" evidence="1">
    <location>
        <begin position="1"/>
        <end position="17"/>
    </location>
</feature>
<dbReference type="AlphaFoldDB" id="A0A7R9DBS1"/>
<dbReference type="InterPro" id="IPR035899">
    <property type="entry name" value="DBL_dom_sf"/>
</dbReference>
<evidence type="ECO:0000313" key="2">
    <source>
        <dbReference type="EMBL" id="CAD7410295.1"/>
    </source>
</evidence>
<evidence type="ECO:0000256" key="1">
    <source>
        <dbReference type="SAM" id="SignalP"/>
    </source>
</evidence>
<name>A0A7R9DBS1_TIMPO</name>
<organism evidence="2">
    <name type="scientific">Timema poppense</name>
    <name type="common">Walking stick</name>
    <dbReference type="NCBI Taxonomy" id="170557"/>
    <lineage>
        <taxon>Eukaryota</taxon>
        <taxon>Metazoa</taxon>
        <taxon>Ecdysozoa</taxon>
        <taxon>Arthropoda</taxon>
        <taxon>Hexapoda</taxon>
        <taxon>Insecta</taxon>
        <taxon>Pterygota</taxon>
        <taxon>Neoptera</taxon>
        <taxon>Polyneoptera</taxon>
        <taxon>Phasmatodea</taxon>
        <taxon>Timematodea</taxon>
        <taxon>Timematoidea</taxon>
        <taxon>Timematidae</taxon>
        <taxon>Timema</taxon>
    </lineage>
</organism>
<sequence>MMMMVVMVFVWSGSADSGVCSPCSYISSPCPPPGRPRYCDPHLSYMDRVVMEIVETEGVYVRDLHQVIQVSDCPAYARRLNQCFKVSASHYGWKGIDLLQFRVRCLLDIEGRSETGKGRGWISSIRRTVLFGGSRKEVVLRLVVVVGVPRVGSLFVDPWRHSLVGHRRLPGTFSPSVPLLPGTGWGILRHIIARQRWGANKVLLTVRAHKYTVSDLLAGDEYLPAERQSTVLIKTGTVRVTTSGLGTENIATCFSIGGVQPIYPAERWQTYLELQQGHSGLLGTKMLKIVRVAHIPHPPAYYPSASRNGEGVEGRILYQGWDKTTPLAYHPCTSRWVEGKGWILHRELGRLNLKKVNPHLPEGQVENHLQVNPTEIRTFRFVISEEKDEAFIGALYYSRHRPRVEQGSPRSIVTFPSSSDAEFSRIPDRDSNLDLTVIDGLVYCESSALEHAITEAGIMMMMISTVWKQGYGGHIGRTLGGGRGIPGVLEVRTGMSSVGQTTGRSVQQHPGHLQLQQVLTTLSSPGIWRDLTGLDNPDQC</sequence>